<name>A0ACB8DRM7_DERSI</name>
<protein>
    <submittedName>
        <fullName evidence="1">Uncharacterized protein</fullName>
    </submittedName>
</protein>
<gene>
    <name evidence="1" type="ORF">HPB49_024389</name>
</gene>
<accession>A0ACB8DRM7</accession>
<dbReference type="EMBL" id="CM023479">
    <property type="protein sequence ID" value="KAH7975137.1"/>
    <property type="molecule type" value="Genomic_DNA"/>
</dbReference>
<keyword evidence="2" id="KW-1185">Reference proteome</keyword>
<dbReference type="Proteomes" id="UP000821865">
    <property type="component" value="Chromosome 10"/>
</dbReference>
<evidence type="ECO:0000313" key="2">
    <source>
        <dbReference type="Proteomes" id="UP000821865"/>
    </source>
</evidence>
<evidence type="ECO:0000313" key="1">
    <source>
        <dbReference type="EMBL" id="KAH7975137.1"/>
    </source>
</evidence>
<comment type="caution">
    <text evidence="1">The sequence shown here is derived from an EMBL/GenBank/DDBJ whole genome shotgun (WGS) entry which is preliminary data.</text>
</comment>
<organism evidence="1 2">
    <name type="scientific">Dermacentor silvarum</name>
    <name type="common">Tick</name>
    <dbReference type="NCBI Taxonomy" id="543639"/>
    <lineage>
        <taxon>Eukaryota</taxon>
        <taxon>Metazoa</taxon>
        <taxon>Ecdysozoa</taxon>
        <taxon>Arthropoda</taxon>
        <taxon>Chelicerata</taxon>
        <taxon>Arachnida</taxon>
        <taxon>Acari</taxon>
        <taxon>Parasitiformes</taxon>
        <taxon>Ixodida</taxon>
        <taxon>Ixodoidea</taxon>
        <taxon>Ixodidae</taxon>
        <taxon>Rhipicephalinae</taxon>
        <taxon>Dermacentor</taxon>
    </lineage>
</organism>
<proteinExistence type="predicted"/>
<sequence length="751" mass="83447">MKWWTTSLETRLVLLAMKIPAGPWVPQEDGESAGDVKKKERAAGRNVTSTDPPLDDLPAVLTTLNGVEDQKCAEEPVMTAATPSEEQPAETSLSSNSVERLEMQHLSARRRRNLEAIAAGIVPRLSKEPVIVLADDNGDQPEGVDHLLKRLVKHAKVEDSKKKKESIKTRAIVVPGVIEECSISEKQVSQRSLLKEKLLSKVRQQRNRSREQRYLQHCLDNEELPPDAVQPDDAPKSPLALADEFEEEDNSFSDDNDTSSGGEEEDDKNSDDEDVVLKHKKRASRINPLSDDEDQEDAEETEKASAGNVEDEDDDSIGELHLEMPAFLDTEDNIDQPATGDENCTESFLDASQLANSDKNAQTPLIRKSSAVRSFQSDEMELFSPLTGLPRTQSKTNTPQQGNASASSSFQESPVSSTLSRPRSLAFSPLTGTAGALTACRSLRRQLSEDYTKPWEGSTPAPVNPSQDMDELVGLCSGSFGARAQADEIDEDEEDYDVPEASPGEPNEEDVGNDSEVEDIPAAREQPALKLQDFFEDEAELSGSDVGSDGEDEDDDEGVLADLIATENEKEDTDKIREEIGRFHFKQLLDEDKRELKIYQELLLEDGDLHSDGAGRQRQFRWRNSATDELDQRPGSEGEEEAQVETEQEADATWRLQRLERRRWLQEQAMCGSFLKLDSGVLGRIAERIKGAAPTEVEGSVTTKNFVFRAAEQKPQKKRPSTSQPSQESKKPKLVELSEQRELKISVFNFM</sequence>
<reference evidence="1" key="1">
    <citation type="submission" date="2020-05" db="EMBL/GenBank/DDBJ databases">
        <title>Large-scale comparative analyses of tick genomes elucidate their genetic diversity and vector capacities.</title>
        <authorList>
            <person name="Jia N."/>
            <person name="Wang J."/>
            <person name="Shi W."/>
            <person name="Du L."/>
            <person name="Sun Y."/>
            <person name="Zhan W."/>
            <person name="Jiang J."/>
            <person name="Wang Q."/>
            <person name="Zhang B."/>
            <person name="Ji P."/>
            <person name="Sakyi L.B."/>
            <person name="Cui X."/>
            <person name="Yuan T."/>
            <person name="Jiang B."/>
            <person name="Yang W."/>
            <person name="Lam T.T.-Y."/>
            <person name="Chang Q."/>
            <person name="Ding S."/>
            <person name="Wang X."/>
            <person name="Zhu J."/>
            <person name="Ruan X."/>
            <person name="Zhao L."/>
            <person name="Wei J."/>
            <person name="Que T."/>
            <person name="Du C."/>
            <person name="Cheng J."/>
            <person name="Dai P."/>
            <person name="Han X."/>
            <person name="Huang E."/>
            <person name="Gao Y."/>
            <person name="Liu J."/>
            <person name="Shao H."/>
            <person name="Ye R."/>
            <person name="Li L."/>
            <person name="Wei W."/>
            <person name="Wang X."/>
            <person name="Wang C."/>
            <person name="Yang T."/>
            <person name="Huo Q."/>
            <person name="Li W."/>
            <person name="Guo W."/>
            <person name="Chen H."/>
            <person name="Zhou L."/>
            <person name="Ni X."/>
            <person name="Tian J."/>
            <person name="Zhou Y."/>
            <person name="Sheng Y."/>
            <person name="Liu T."/>
            <person name="Pan Y."/>
            <person name="Xia L."/>
            <person name="Li J."/>
            <person name="Zhao F."/>
            <person name="Cao W."/>
        </authorList>
    </citation>
    <scope>NUCLEOTIDE SEQUENCE</scope>
    <source>
        <strain evidence="1">Dsil-2018</strain>
    </source>
</reference>